<feature type="region of interest" description="Disordered" evidence="1">
    <location>
        <begin position="1"/>
        <end position="22"/>
    </location>
</feature>
<gene>
    <name evidence="2" type="ORF">CC78DRAFT_544276</name>
</gene>
<dbReference type="AlphaFoldDB" id="A0A9P4MZZ2"/>
<sequence length="229" mass="26410">MSSQHIKSASSGPNITCSPKSPDVIECLDNPFISPSSVFEDDDEEFGEFESATPATTNGKAKEELSPDKKKAKRESLPECFKSNVFLVDDEDSKMVALFDPEDYNHSKKKKKKKKRPEQTFLPRSSLAQPLEVQFDLATRSVRVKGNHALRKLKLMKQDAICLRNDEEEQKEEEPEMERVYYRRAYHKIGHICHESDEEYYHEIHDIATDETQKIVAAEIEDWTKTLEL</sequence>
<proteinExistence type="predicted"/>
<feature type="region of interest" description="Disordered" evidence="1">
    <location>
        <begin position="35"/>
        <end position="76"/>
    </location>
</feature>
<feature type="compositionally biased region" description="Acidic residues" evidence="1">
    <location>
        <begin position="39"/>
        <end position="48"/>
    </location>
</feature>
<feature type="compositionally biased region" description="Basic and acidic residues" evidence="1">
    <location>
        <begin position="60"/>
        <end position="76"/>
    </location>
</feature>
<dbReference type="Proteomes" id="UP000800093">
    <property type="component" value="Unassembled WGS sequence"/>
</dbReference>
<evidence type="ECO:0000256" key="1">
    <source>
        <dbReference type="SAM" id="MobiDB-lite"/>
    </source>
</evidence>
<evidence type="ECO:0000313" key="3">
    <source>
        <dbReference type="Proteomes" id="UP000800093"/>
    </source>
</evidence>
<comment type="caution">
    <text evidence="2">The sequence shown here is derived from an EMBL/GenBank/DDBJ whole genome shotgun (WGS) entry which is preliminary data.</text>
</comment>
<dbReference type="EMBL" id="ML986617">
    <property type="protein sequence ID" value="KAF2264300.1"/>
    <property type="molecule type" value="Genomic_DNA"/>
</dbReference>
<name>A0A9P4MZZ2_9PLEO</name>
<protein>
    <submittedName>
        <fullName evidence="2">Uncharacterized protein</fullName>
    </submittedName>
</protein>
<accession>A0A9P4MZZ2</accession>
<evidence type="ECO:0000313" key="2">
    <source>
        <dbReference type="EMBL" id="KAF2264300.1"/>
    </source>
</evidence>
<organism evidence="2 3">
    <name type="scientific">Lojkania enalia</name>
    <dbReference type="NCBI Taxonomy" id="147567"/>
    <lineage>
        <taxon>Eukaryota</taxon>
        <taxon>Fungi</taxon>
        <taxon>Dikarya</taxon>
        <taxon>Ascomycota</taxon>
        <taxon>Pezizomycotina</taxon>
        <taxon>Dothideomycetes</taxon>
        <taxon>Pleosporomycetidae</taxon>
        <taxon>Pleosporales</taxon>
        <taxon>Pleosporales incertae sedis</taxon>
        <taxon>Lojkania</taxon>
    </lineage>
</organism>
<reference evidence="3" key="1">
    <citation type="journal article" date="2020" name="Stud. Mycol.">
        <title>101 Dothideomycetes genomes: A test case for predicting lifestyles and emergence of pathogens.</title>
        <authorList>
            <person name="Haridas S."/>
            <person name="Albert R."/>
            <person name="Binder M."/>
            <person name="Bloem J."/>
            <person name="LaButti K."/>
            <person name="Salamov A."/>
            <person name="Andreopoulos B."/>
            <person name="Baker S."/>
            <person name="Barry K."/>
            <person name="Bills G."/>
            <person name="Bluhm B."/>
            <person name="Cannon C."/>
            <person name="Castanera R."/>
            <person name="Culley D."/>
            <person name="Daum C."/>
            <person name="Ezra D."/>
            <person name="Gonzalez J."/>
            <person name="Henrissat B."/>
            <person name="Kuo A."/>
            <person name="Liang C."/>
            <person name="Lipzen A."/>
            <person name="Lutzoni F."/>
            <person name="Magnuson J."/>
            <person name="Mondo S."/>
            <person name="Nolan M."/>
            <person name="Ohm R."/>
            <person name="Pangilinan J."/>
            <person name="Park H.-J."/>
            <person name="Ramirez L."/>
            <person name="Alfaro M."/>
            <person name="Sun H."/>
            <person name="Tritt A."/>
            <person name="Yoshinaga Y."/>
            <person name="Zwiers L.-H."/>
            <person name="Turgeon B."/>
            <person name="Goodwin S."/>
            <person name="Spatafora J."/>
            <person name="Crous P."/>
            <person name="Grigoriev I."/>
        </authorList>
    </citation>
    <scope>NUCLEOTIDE SEQUENCE [LARGE SCALE GENOMIC DNA]</scope>
    <source>
        <strain evidence="3">CBS 304.66</strain>
    </source>
</reference>
<keyword evidence="3" id="KW-1185">Reference proteome</keyword>
<feature type="compositionally biased region" description="Polar residues" evidence="1">
    <location>
        <begin position="1"/>
        <end position="19"/>
    </location>
</feature>